<dbReference type="Pfam" id="PF00270">
    <property type="entry name" value="DEAD"/>
    <property type="match status" value="1"/>
</dbReference>
<comment type="similarity">
    <text evidence="1">Belongs to the RecJ family.</text>
</comment>
<feature type="domain" description="Helicase ATP-binding" evidence="8">
    <location>
        <begin position="633"/>
        <end position="808"/>
    </location>
</feature>
<keyword evidence="4" id="KW-0547">Nucleotide-binding</keyword>
<dbReference type="PROSITE" id="PS51194">
    <property type="entry name" value="HELICASE_CTER"/>
    <property type="match status" value="1"/>
</dbReference>
<evidence type="ECO:0000256" key="3">
    <source>
        <dbReference type="ARBA" id="ARBA00022722"/>
    </source>
</evidence>
<dbReference type="SUPFAM" id="SSF52540">
    <property type="entry name" value="P-loop containing nucleoside triphosphate hydrolases"/>
    <property type="match status" value="1"/>
</dbReference>
<dbReference type="SMART" id="SM00487">
    <property type="entry name" value="DEXDc"/>
    <property type="match status" value="1"/>
</dbReference>
<dbReference type="InterPro" id="IPR011545">
    <property type="entry name" value="DEAD/DEAH_box_helicase_dom"/>
</dbReference>
<evidence type="ECO:0000256" key="4">
    <source>
        <dbReference type="ARBA" id="ARBA00022741"/>
    </source>
</evidence>
<dbReference type="InterPro" id="IPR014001">
    <property type="entry name" value="Helicase_ATP-bd"/>
</dbReference>
<evidence type="ECO:0000313" key="11">
    <source>
        <dbReference type="Proteomes" id="UP000095468"/>
    </source>
</evidence>
<dbReference type="EMBL" id="CYYP01000014">
    <property type="protein sequence ID" value="CUO44144.1"/>
    <property type="molecule type" value="Genomic_DNA"/>
</dbReference>
<dbReference type="InterPro" id="IPR003156">
    <property type="entry name" value="DHHA1_dom"/>
</dbReference>
<evidence type="ECO:0000313" key="10">
    <source>
        <dbReference type="EMBL" id="CUO44144.1"/>
    </source>
</evidence>
<dbReference type="InterPro" id="IPR051673">
    <property type="entry name" value="SSDNA_exonuclease_RecJ"/>
</dbReference>
<dbReference type="PROSITE" id="PS51192">
    <property type="entry name" value="HELICASE_ATP_BIND_1"/>
    <property type="match status" value="1"/>
</dbReference>
<dbReference type="InterPro" id="IPR041122">
    <property type="entry name" value="RecJ_OB"/>
</dbReference>
<gene>
    <name evidence="10" type="primary">recJ</name>
    <name evidence="10" type="ORF">ERS852381_01586</name>
</gene>
<keyword evidence="3" id="KW-0540">Nuclease</keyword>
<dbReference type="InterPro" id="IPR001650">
    <property type="entry name" value="Helicase_C-like"/>
</dbReference>
<dbReference type="Pfam" id="PF17768">
    <property type="entry name" value="RecJ_OB"/>
    <property type="match status" value="1"/>
</dbReference>
<feature type="domain" description="Helicase C-terminal" evidence="9">
    <location>
        <begin position="828"/>
        <end position="977"/>
    </location>
</feature>
<dbReference type="PANTHER" id="PTHR30255">
    <property type="entry name" value="SINGLE-STRANDED-DNA-SPECIFIC EXONUCLEASE RECJ"/>
    <property type="match status" value="1"/>
</dbReference>
<dbReference type="SMART" id="SM00490">
    <property type="entry name" value="HELICc"/>
    <property type="match status" value="1"/>
</dbReference>
<accession>A0A174F248</accession>
<dbReference type="GO" id="GO:0005524">
    <property type="term" value="F:ATP binding"/>
    <property type="evidence" value="ECO:0007669"/>
    <property type="project" value="UniProtKB-KW"/>
</dbReference>
<proteinExistence type="inferred from homology"/>
<dbReference type="InterPro" id="IPR027417">
    <property type="entry name" value="P-loop_NTPase"/>
</dbReference>
<organism evidence="10 11">
    <name type="scientific">Collinsella aerofaciens</name>
    <dbReference type="NCBI Taxonomy" id="74426"/>
    <lineage>
        <taxon>Bacteria</taxon>
        <taxon>Bacillati</taxon>
        <taxon>Actinomycetota</taxon>
        <taxon>Coriobacteriia</taxon>
        <taxon>Coriobacteriales</taxon>
        <taxon>Coriobacteriaceae</taxon>
        <taxon>Collinsella</taxon>
    </lineage>
</organism>
<sequence>MSSLKTTHRWAVARQNPELEKELSAGLGIPGLVARIMVAHGITSIEEGQLFLTPSLDRDWADPLVIPGMAVVADRVERAVRSHERIAVFGDFDVDGITSTCLLTEALRMFGANVTPFIPHRFDEGYGLSRAALDRVNELAQPNLIVTVDNGIAAKEEVSYLESLGIDLVVTDHHEPSDQVPQGVPLTDPKLEDEGPSRELAGAGVALKLVQVLGERLGKPSYWRSLIEVAALGTVSDMMPLTPENRALVAEGIQQMRVTARPGYIALAALAKADLSSITADGLSFSLIPRLNAAGRMADPKLALDLLLARDPIEASALAAELEEINRQRREIEAELTRDAMAKVEETYDGGRALVVGGEGWHEGVKGIVASRLTNRYHVPALLFSIEDGIARGSGRSVGKVNLFDAIERCSDLMIRRGGHAGAVGVTIEASKLDEFRRCLSAVLSELPAEDFEDTDEVAATVDLSELNIETIEQISRLEPFGQGNKVPLLAAEGVTMCDRAVVGKTGEHMRFVATDGAASVPAIMFRVPQIDKLINCDSAVDLVFEAVAEHWQGRVKPKLMVKDVLVRDTTLPSVDDPACELRRGVQPADSGLRLESRKRETLAQLSYTELTRSLIHSFIGSNQPHRAQVEALDALADHQSVLAVMGTGRGKSLIFHVHAAREAVLRGRASIFVYPLRALVADQAYHLSSTMASLGIGVGVLTGETVEAARDDVFAGLASGRTGIVLTTPEFLSIHRDRFARSGRIGFVVIDEAHHAGLAKGGDRSAYLDMPDILKALGDPVVMAATATATAPVVAELARTLPITHTVVDETVRENLQLEDDRDLASRENRLVSIVATGEKTVIYVNSRDQSVALAKTLRKRVPDCATRIAFYNAGLTRTDRHRVEEAFRDGSLSCIVSTSAFGEGVNLPDIRHVVLYHMPFGGIEFNQMSGRAGRDGQPAVIHLLYSSRDARINERLLDCYAPERDELVTLYRALQTMWRSNRGKTGDDSFSASDIDIAQMCLAIDARTPVDERSVESGLGIFEELGFCRISGFDDTRRIAMAENPGRVQLSRSIRYLEGLRSRMEFSAFRSWALDSCASDMLAKVNRPIVPRA</sequence>
<keyword evidence="7" id="KW-0067">ATP-binding</keyword>
<dbReference type="PANTHER" id="PTHR30255:SF2">
    <property type="entry name" value="SINGLE-STRANDED-DNA-SPECIFIC EXONUCLEASE RECJ"/>
    <property type="match status" value="1"/>
</dbReference>
<dbReference type="SUPFAM" id="SSF64182">
    <property type="entry name" value="DHH phosphoesterases"/>
    <property type="match status" value="1"/>
</dbReference>
<evidence type="ECO:0000256" key="7">
    <source>
        <dbReference type="ARBA" id="ARBA00022840"/>
    </source>
</evidence>
<evidence type="ECO:0000256" key="6">
    <source>
        <dbReference type="ARBA" id="ARBA00022839"/>
    </source>
</evidence>
<keyword evidence="5 10" id="KW-0378">Hydrolase</keyword>
<dbReference type="NCBIfam" id="TIGR00644">
    <property type="entry name" value="recJ"/>
    <property type="match status" value="1"/>
</dbReference>
<dbReference type="GO" id="GO:0003676">
    <property type="term" value="F:nucleic acid binding"/>
    <property type="evidence" value="ECO:0007669"/>
    <property type="project" value="InterPro"/>
</dbReference>
<keyword evidence="6 10" id="KW-0269">Exonuclease</keyword>
<name>A0A174F248_9ACTN</name>
<dbReference type="Gene3D" id="3.40.50.300">
    <property type="entry name" value="P-loop containing nucleotide triphosphate hydrolases"/>
    <property type="match status" value="2"/>
</dbReference>
<dbReference type="Pfam" id="PF01368">
    <property type="entry name" value="DHH"/>
    <property type="match status" value="1"/>
</dbReference>
<dbReference type="InterPro" id="IPR004610">
    <property type="entry name" value="RecJ"/>
</dbReference>
<evidence type="ECO:0000256" key="5">
    <source>
        <dbReference type="ARBA" id="ARBA00022801"/>
    </source>
</evidence>
<dbReference type="Pfam" id="PF00271">
    <property type="entry name" value="Helicase_C"/>
    <property type="match status" value="1"/>
</dbReference>
<evidence type="ECO:0000256" key="2">
    <source>
        <dbReference type="ARBA" id="ARBA00019841"/>
    </source>
</evidence>
<evidence type="ECO:0000256" key="1">
    <source>
        <dbReference type="ARBA" id="ARBA00005915"/>
    </source>
</evidence>
<dbReference type="GO" id="GO:0006281">
    <property type="term" value="P:DNA repair"/>
    <property type="evidence" value="ECO:0007669"/>
    <property type="project" value="InterPro"/>
</dbReference>
<evidence type="ECO:0000259" key="8">
    <source>
        <dbReference type="PROSITE" id="PS51192"/>
    </source>
</evidence>
<evidence type="ECO:0000259" key="9">
    <source>
        <dbReference type="PROSITE" id="PS51194"/>
    </source>
</evidence>
<dbReference type="Proteomes" id="UP000095468">
    <property type="component" value="Unassembled WGS sequence"/>
</dbReference>
<dbReference type="Gene3D" id="3.90.1640.30">
    <property type="match status" value="1"/>
</dbReference>
<dbReference type="RefSeq" id="WP_055287186.1">
    <property type="nucleotide sequence ID" value="NZ_CYYP01000014.1"/>
</dbReference>
<dbReference type="AlphaFoldDB" id="A0A174F248"/>
<dbReference type="InterPro" id="IPR038763">
    <property type="entry name" value="DHH_sf"/>
</dbReference>
<dbReference type="GO" id="GO:0006310">
    <property type="term" value="P:DNA recombination"/>
    <property type="evidence" value="ECO:0007669"/>
    <property type="project" value="InterPro"/>
</dbReference>
<dbReference type="GO" id="GO:0008409">
    <property type="term" value="F:5'-3' exonuclease activity"/>
    <property type="evidence" value="ECO:0007669"/>
    <property type="project" value="InterPro"/>
</dbReference>
<dbReference type="InterPro" id="IPR001667">
    <property type="entry name" value="DDH_dom"/>
</dbReference>
<reference evidence="10 11" key="1">
    <citation type="submission" date="2015-09" db="EMBL/GenBank/DDBJ databases">
        <authorList>
            <consortium name="Pathogen Informatics"/>
        </authorList>
    </citation>
    <scope>NUCLEOTIDE SEQUENCE [LARGE SCALE GENOMIC DNA]</scope>
    <source>
        <strain evidence="10 11">2789STDY5608823</strain>
    </source>
</reference>
<dbReference type="Pfam" id="PF02272">
    <property type="entry name" value="DHHA1"/>
    <property type="match status" value="1"/>
</dbReference>
<dbReference type="Gene3D" id="3.10.310.30">
    <property type="match status" value="1"/>
</dbReference>
<protein>
    <recommendedName>
        <fullName evidence="2">Single-stranded-DNA-specific exonuclease RecJ</fullName>
    </recommendedName>
</protein>